<dbReference type="InterPro" id="IPR018062">
    <property type="entry name" value="HTH_AraC-typ_CS"/>
</dbReference>
<dbReference type="GO" id="GO:0043565">
    <property type="term" value="F:sequence-specific DNA binding"/>
    <property type="evidence" value="ECO:0007669"/>
    <property type="project" value="InterPro"/>
</dbReference>
<dbReference type="PANTHER" id="PTHR43280">
    <property type="entry name" value="ARAC-FAMILY TRANSCRIPTIONAL REGULATOR"/>
    <property type="match status" value="1"/>
</dbReference>
<evidence type="ECO:0000256" key="2">
    <source>
        <dbReference type="ARBA" id="ARBA00023125"/>
    </source>
</evidence>
<keyword evidence="3" id="KW-0804">Transcription</keyword>
<gene>
    <name evidence="6" type="ORF">FPZ49_33125</name>
</gene>
<keyword evidence="4" id="KW-0472">Membrane</keyword>
<keyword evidence="4" id="KW-0812">Transmembrane</keyword>
<dbReference type="Pfam" id="PF12833">
    <property type="entry name" value="HTH_18"/>
    <property type="match status" value="1"/>
</dbReference>
<accession>A0A559JK98</accession>
<dbReference type="InterPro" id="IPR009057">
    <property type="entry name" value="Homeodomain-like_sf"/>
</dbReference>
<dbReference type="EMBL" id="VNJI01000075">
    <property type="protein sequence ID" value="TVY00317.1"/>
    <property type="molecule type" value="Genomic_DNA"/>
</dbReference>
<dbReference type="Gene3D" id="3.30.450.20">
    <property type="entry name" value="PAS domain"/>
    <property type="match status" value="1"/>
</dbReference>
<dbReference type="Gene3D" id="1.10.10.60">
    <property type="entry name" value="Homeodomain-like"/>
    <property type="match status" value="2"/>
</dbReference>
<dbReference type="RefSeq" id="WP_144854642.1">
    <property type="nucleotide sequence ID" value="NZ_VNJI01000075.1"/>
</dbReference>
<keyword evidence="2" id="KW-0238">DNA-binding</keyword>
<dbReference type="SUPFAM" id="SSF46689">
    <property type="entry name" value="Homeodomain-like"/>
    <property type="match status" value="2"/>
</dbReference>
<dbReference type="Proteomes" id="UP000317036">
    <property type="component" value="Unassembled WGS sequence"/>
</dbReference>
<name>A0A559JK98_9BACL</name>
<dbReference type="PROSITE" id="PS01124">
    <property type="entry name" value="HTH_ARAC_FAMILY_2"/>
    <property type="match status" value="1"/>
</dbReference>
<dbReference type="GO" id="GO:0003700">
    <property type="term" value="F:DNA-binding transcription factor activity"/>
    <property type="evidence" value="ECO:0007669"/>
    <property type="project" value="InterPro"/>
</dbReference>
<feature type="transmembrane region" description="Helical" evidence="4">
    <location>
        <begin position="12"/>
        <end position="31"/>
    </location>
</feature>
<protein>
    <submittedName>
        <fullName evidence="6">AraC family transcriptional regulator</fullName>
    </submittedName>
</protein>
<evidence type="ECO:0000259" key="5">
    <source>
        <dbReference type="PROSITE" id="PS01124"/>
    </source>
</evidence>
<evidence type="ECO:0000256" key="4">
    <source>
        <dbReference type="SAM" id="Phobius"/>
    </source>
</evidence>
<feature type="domain" description="HTH araC/xylS-type" evidence="5">
    <location>
        <begin position="668"/>
        <end position="766"/>
    </location>
</feature>
<organism evidence="6 7">
    <name type="scientific">Paenibacillus cremeus</name>
    <dbReference type="NCBI Taxonomy" id="2163881"/>
    <lineage>
        <taxon>Bacteria</taxon>
        <taxon>Bacillati</taxon>
        <taxon>Bacillota</taxon>
        <taxon>Bacilli</taxon>
        <taxon>Bacillales</taxon>
        <taxon>Paenibacillaceae</taxon>
        <taxon>Paenibacillus</taxon>
    </lineage>
</organism>
<dbReference type="InterPro" id="IPR018060">
    <property type="entry name" value="HTH_AraC"/>
</dbReference>
<evidence type="ECO:0000313" key="7">
    <source>
        <dbReference type="Proteomes" id="UP000317036"/>
    </source>
</evidence>
<keyword evidence="4" id="KW-1133">Transmembrane helix</keyword>
<dbReference type="PANTHER" id="PTHR43280:SF10">
    <property type="entry name" value="REGULATORY PROTEIN POCR"/>
    <property type="match status" value="1"/>
</dbReference>
<dbReference type="OrthoDB" id="1975037at2"/>
<dbReference type="PROSITE" id="PS00041">
    <property type="entry name" value="HTH_ARAC_FAMILY_1"/>
    <property type="match status" value="1"/>
</dbReference>
<proteinExistence type="predicted"/>
<keyword evidence="1" id="KW-0805">Transcription regulation</keyword>
<evidence type="ECO:0000313" key="6">
    <source>
        <dbReference type="EMBL" id="TVY00317.1"/>
    </source>
</evidence>
<dbReference type="AlphaFoldDB" id="A0A559JK98"/>
<keyword evidence="7" id="KW-1185">Reference proteome</keyword>
<evidence type="ECO:0000256" key="3">
    <source>
        <dbReference type="ARBA" id="ARBA00023163"/>
    </source>
</evidence>
<feature type="transmembrane region" description="Helical" evidence="4">
    <location>
        <begin position="297"/>
        <end position="318"/>
    </location>
</feature>
<comment type="caution">
    <text evidence="6">The sequence shown here is derived from an EMBL/GenBank/DDBJ whole genome shotgun (WGS) entry which is preliminary data.</text>
</comment>
<reference evidence="6 7" key="1">
    <citation type="submission" date="2019-07" db="EMBL/GenBank/DDBJ databases">
        <authorList>
            <person name="Kim J."/>
        </authorList>
    </citation>
    <scope>NUCLEOTIDE SEQUENCE [LARGE SCALE GENOMIC DNA]</scope>
    <source>
        <strain evidence="6 7">JC52</strain>
    </source>
</reference>
<sequence length="769" mass="89217">MKKYSFLTKLTFFGCILSIFPVIFIGMFSYFQSTKEIQKQVNRGQLQMLGQINSNVELVLRTVNHAFDQLVSSTVMMKVMNEPFSSDNFILYKDLRKEISSTQSFYSKLQDIVIVNLKQNWMIKNSGFYRFDSYLHQSEIAGQMQLPNTLSWELNPSEWFYSEEASNSIACPYTISLVKKLPDQKVDKFGLIFANLPTCSIASMINYKPREFEEIMILDDKQRILFHSDQSKIGQKVNEAGLFPSPASTLFKQSEGQFQTELNDQTYAVSYLRSSFNNWIYVSVISIDSLTEDSKKIGRYTTIVCLIIVAIFIMIAWLGSRRMYNPIRSLMKQIGGKTVSAQPRFNEFELISSSVQDLFQSKSQLEDDVRRHMQQSLTFFLIKLFHSGIRRQELIEKLELFGFKQKLEAWRFLSVITLQIDTLDNTRYKKEDMDLLLFSISNIIDELVPEKDHLPSTYIDQTMVTLIGGKEDSMEMFNQTIYAITESIQRSVEQVLNLRASIGISLPFSDLNHASIAYREGLEALKHRIYLGDRVIISFANINAGKPRIHIEYPQLLEAELFDAVILSDTAKSREALSAFIHSIFKTEMTPQEYQFCFVRFLNNLMVNIQQAGISLNQLQYGNGSLYEELTQLQFASEIESWFWSRVLEPLIQVFQNRKNSQFHNISEKMIDMIHNNYTTPLSIERCASELHYNANYLSSVFRKETNLTFGEYLTNYRLTMAKKWLASTDMTIKDMAEKLQYGNPQNFIRSFRKQESVTPGQYREASRK</sequence>
<dbReference type="SMART" id="SM00342">
    <property type="entry name" value="HTH_ARAC"/>
    <property type="match status" value="1"/>
</dbReference>
<evidence type="ECO:0000256" key="1">
    <source>
        <dbReference type="ARBA" id="ARBA00023015"/>
    </source>
</evidence>